<protein>
    <submittedName>
        <fullName evidence="1">Uncharacterized protein</fullName>
    </submittedName>
</protein>
<dbReference type="Proteomes" id="UP001205063">
    <property type="component" value="Unassembled WGS sequence"/>
</dbReference>
<accession>A0AAW5K9T6</accession>
<evidence type="ECO:0000313" key="1">
    <source>
        <dbReference type="EMBL" id="MCQ4948765.1"/>
    </source>
</evidence>
<dbReference type="RefSeq" id="WP_256135539.1">
    <property type="nucleotide sequence ID" value="NZ_JANGAB010000002.1"/>
</dbReference>
<dbReference type="EMBL" id="JANGAB010000002">
    <property type="protein sequence ID" value="MCQ4948765.1"/>
    <property type="molecule type" value="Genomic_DNA"/>
</dbReference>
<sequence length="221" mass="24905">MATSIFVYNLTPSTSKLAADIYKTLSNIPDDGPNYFNLQLLNENELSGEYVIVQTVEESFYNPIDRVFEQRKASKATIVGFTICNDYLEIWGNRTNANKLIFAISSATQNKVSINAVNISIENIISKLQTYKVKVSKVCFEDFLFSEDIVGNFTVDLSTYGDVFAVLKKYKEKIARMTAILPCEGTSLKITFSSKGSVMVYKTRDSFEDDMLDMLHAILLK</sequence>
<organism evidence="1 2">
    <name type="scientific">Bittarella massiliensis</name>
    <name type="common">ex Durand et al. 2017</name>
    <dbReference type="NCBI Taxonomy" id="1720313"/>
    <lineage>
        <taxon>Bacteria</taxon>
        <taxon>Bacillati</taxon>
        <taxon>Bacillota</taxon>
        <taxon>Clostridia</taxon>
        <taxon>Eubacteriales</taxon>
        <taxon>Oscillospiraceae</taxon>
        <taxon>Bittarella (ex Durand et al. 2017)</taxon>
    </lineage>
</organism>
<comment type="caution">
    <text evidence="1">The sequence shown here is derived from an EMBL/GenBank/DDBJ whole genome shotgun (WGS) entry which is preliminary data.</text>
</comment>
<dbReference type="AlphaFoldDB" id="A0AAW5K9T6"/>
<reference evidence="1" key="1">
    <citation type="submission" date="2022-06" db="EMBL/GenBank/DDBJ databases">
        <title>Isolation of gut microbiota from human fecal samples.</title>
        <authorList>
            <person name="Pamer E.G."/>
            <person name="Barat B."/>
            <person name="Waligurski E."/>
            <person name="Medina S."/>
            <person name="Paddock L."/>
            <person name="Mostad J."/>
        </authorList>
    </citation>
    <scope>NUCLEOTIDE SEQUENCE</scope>
    <source>
        <strain evidence="1">DFI.7.96</strain>
    </source>
</reference>
<gene>
    <name evidence="1" type="ORF">NE646_03640</name>
</gene>
<name>A0AAW5K9T6_9FIRM</name>
<proteinExistence type="predicted"/>
<evidence type="ECO:0000313" key="2">
    <source>
        <dbReference type="Proteomes" id="UP001205063"/>
    </source>
</evidence>